<dbReference type="PROSITE" id="PS51257">
    <property type="entry name" value="PROKAR_LIPOPROTEIN"/>
    <property type="match status" value="1"/>
</dbReference>
<name>A0ABD6DSC2_9EURY</name>
<keyword evidence="2" id="KW-0449">Lipoprotein</keyword>
<keyword evidence="3" id="KW-1185">Reference proteome</keyword>
<dbReference type="PANTHER" id="PTHR37507:SF2">
    <property type="entry name" value="SPORULATION PROTEIN YDCC"/>
    <property type="match status" value="1"/>
</dbReference>
<comment type="caution">
    <text evidence="2">The sequence shown here is derived from an EMBL/GenBank/DDBJ whole genome shotgun (WGS) entry which is preliminary data.</text>
</comment>
<dbReference type="PANTHER" id="PTHR37507">
    <property type="entry name" value="SPORULATION PROTEIN YDCC"/>
    <property type="match status" value="1"/>
</dbReference>
<dbReference type="InterPro" id="IPR052944">
    <property type="entry name" value="Sporulation_related"/>
</dbReference>
<dbReference type="AlphaFoldDB" id="A0ABD6DSC2"/>
<gene>
    <name evidence="2" type="ORF">ACFSAS_04860</name>
</gene>
<accession>A0ABD6DSC2</accession>
<dbReference type="SUPFAM" id="SSF89392">
    <property type="entry name" value="Prokaryotic lipoproteins and lipoprotein localization factors"/>
    <property type="match status" value="1"/>
</dbReference>
<reference evidence="2 3" key="1">
    <citation type="journal article" date="2019" name="Int. J. Syst. Evol. Microbiol.">
        <title>The Global Catalogue of Microorganisms (GCM) 10K type strain sequencing project: providing services to taxonomists for standard genome sequencing and annotation.</title>
        <authorList>
            <consortium name="The Broad Institute Genomics Platform"/>
            <consortium name="The Broad Institute Genome Sequencing Center for Infectious Disease"/>
            <person name="Wu L."/>
            <person name="Ma J."/>
        </authorList>
    </citation>
    <scope>NUCLEOTIDE SEQUENCE [LARGE SCALE GENOMIC DNA]</scope>
    <source>
        <strain evidence="2 3">CGMCC 1.10387</strain>
    </source>
</reference>
<dbReference type="InterPro" id="IPR029046">
    <property type="entry name" value="LolA/LolB/LppX"/>
</dbReference>
<organism evidence="2 3">
    <name type="scientific">Halobellus litoreus</name>
    <dbReference type="NCBI Taxonomy" id="755310"/>
    <lineage>
        <taxon>Archaea</taxon>
        <taxon>Methanobacteriati</taxon>
        <taxon>Methanobacteriota</taxon>
        <taxon>Stenosarchaea group</taxon>
        <taxon>Halobacteria</taxon>
        <taxon>Halobacteriales</taxon>
        <taxon>Haloferacaceae</taxon>
        <taxon>Halobellus</taxon>
    </lineage>
</organism>
<feature type="region of interest" description="Disordered" evidence="1">
    <location>
        <begin position="159"/>
        <end position="193"/>
    </location>
</feature>
<dbReference type="Gene3D" id="2.50.20.10">
    <property type="entry name" value="Lipoprotein localisation LolA/LolB/LppX"/>
    <property type="match status" value="1"/>
</dbReference>
<evidence type="ECO:0000313" key="3">
    <source>
        <dbReference type="Proteomes" id="UP001597092"/>
    </source>
</evidence>
<dbReference type="Proteomes" id="UP001597092">
    <property type="component" value="Unassembled WGS sequence"/>
</dbReference>
<evidence type="ECO:0000313" key="2">
    <source>
        <dbReference type="EMBL" id="MFD1684938.1"/>
    </source>
</evidence>
<dbReference type="RefSeq" id="WP_256307586.1">
    <property type="nucleotide sequence ID" value="NZ_JANHAW010000002.1"/>
</dbReference>
<dbReference type="EMBL" id="JBHUDP010000001">
    <property type="protein sequence ID" value="MFD1684938.1"/>
    <property type="molecule type" value="Genomic_DNA"/>
</dbReference>
<sequence length="409" mass="44455">MRAGDAARPPSRSVLIRLLIVTALIAASGCSAYGAPSASDAEAGLPSADEAADRYRSLDTVSATVTTVQERNDDGTVTTVTRKRKRIEPWAYHERVLAVNRTDGARGPLVAEGGFVIANGSTLTFYDPASDRLNRISVRGGNGSAESPYPRLVGAARSGRSVTHPTLTPGVSPLPAVPVEGDSERNGSTPYREGNVTVTYAGTETIDGRQTYRLELTPVSPEMSLRSQTLWLDTQYLYPLKRHTKFDAHGDSYEYTITHRDVVFNPTFDAGTFRLDPDEVPNGTDRARFSNYDSRAAMAAAVELPVPALSASTEFEFDSASYRSTDPEFATIRYERPGSDGELRLFVFGTTRESTAGTPVQIGEYEARRTRTNGTTAITWTTDEHTFRVSGHVDNATLSRVARSVVETL</sequence>
<protein>
    <submittedName>
        <fullName evidence="2">Outer membrane lipoprotein carrier protein LolA</fullName>
    </submittedName>
</protein>
<proteinExistence type="predicted"/>
<evidence type="ECO:0000256" key="1">
    <source>
        <dbReference type="SAM" id="MobiDB-lite"/>
    </source>
</evidence>